<dbReference type="Proteomes" id="UP000617634">
    <property type="component" value="Unassembled WGS sequence"/>
</dbReference>
<dbReference type="PROSITE" id="PS51257">
    <property type="entry name" value="PROKAR_LIPOPROTEIN"/>
    <property type="match status" value="1"/>
</dbReference>
<dbReference type="AlphaFoldDB" id="A0A931HGL9"/>
<proteinExistence type="predicted"/>
<dbReference type="EMBL" id="JADZGI010000006">
    <property type="protein sequence ID" value="MBH0114989.1"/>
    <property type="molecule type" value="Genomic_DNA"/>
</dbReference>
<evidence type="ECO:0000313" key="1">
    <source>
        <dbReference type="EMBL" id="MBH0114989.1"/>
    </source>
</evidence>
<reference evidence="1" key="1">
    <citation type="submission" date="2020-11" db="EMBL/GenBank/DDBJ databases">
        <title>Novosphingobium aureum sp. nov., a marine bacterium isolated from sediment of a salt flat.</title>
        <authorList>
            <person name="Yoo Y."/>
            <person name="Kim J.-J."/>
        </authorList>
    </citation>
    <scope>NUCLEOTIDE SEQUENCE</scope>
    <source>
        <strain evidence="1">YJ-S2-02</strain>
    </source>
</reference>
<evidence type="ECO:0000313" key="2">
    <source>
        <dbReference type="Proteomes" id="UP000617634"/>
    </source>
</evidence>
<evidence type="ECO:0008006" key="3">
    <source>
        <dbReference type="Google" id="ProtNLM"/>
    </source>
</evidence>
<organism evidence="1 2">
    <name type="scientific">Novosphingobium aureum</name>
    <dbReference type="NCBI Taxonomy" id="2792964"/>
    <lineage>
        <taxon>Bacteria</taxon>
        <taxon>Pseudomonadati</taxon>
        <taxon>Pseudomonadota</taxon>
        <taxon>Alphaproteobacteria</taxon>
        <taxon>Sphingomonadales</taxon>
        <taxon>Sphingomonadaceae</taxon>
        <taxon>Novosphingobium</taxon>
    </lineage>
</organism>
<name>A0A931HGL9_9SPHN</name>
<sequence>MKKKLMALSITLAACACQQEAPVQVPTTQELMADPNLLTDWEHKCNEGEFAHLPADQKQNFCFTTFEAARVNAAKAAGEASVKAFGGNTQ</sequence>
<comment type="caution">
    <text evidence="1">The sequence shown here is derived from an EMBL/GenBank/DDBJ whole genome shotgun (WGS) entry which is preliminary data.</text>
</comment>
<dbReference type="RefSeq" id="WP_197167069.1">
    <property type="nucleotide sequence ID" value="NZ_JADZGI010000006.1"/>
</dbReference>
<protein>
    <recommendedName>
        <fullName evidence="3">Lipoprotein</fullName>
    </recommendedName>
</protein>
<accession>A0A931HGL9</accession>
<gene>
    <name evidence="1" type="ORF">I5E68_18745</name>
</gene>
<keyword evidence="2" id="KW-1185">Reference proteome</keyword>